<gene>
    <name evidence="3" type="ORF">CMEL01_11233</name>
</gene>
<accession>A0AAI9XXZ1</accession>
<evidence type="ECO:0000313" key="4">
    <source>
        <dbReference type="Proteomes" id="UP001239795"/>
    </source>
</evidence>
<evidence type="ECO:0000313" key="3">
    <source>
        <dbReference type="EMBL" id="KAK1467240.1"/>
    </source>
</evidence>
<dbReference type="PANTHER" id="PTHR47751:SF1">
    <property type="entry name" value="SUPERFAMILY HYDROLASE, PUTATIVE (AFU_ORTHOLOGUE AFUA_2G16580)-RELATED"/>
    <property type="match status" value="1"/>
</dbReference>
<dbReference type="AlphaFoldDB" id="A0AAI9XXZ1"/>
<name>A0AAI9XXZ1_9PEZI</name>
<dbReference type="SUPFAM" id="SSF53474">
    <property type="entry name" value="alpha/beta-Hydrolases"/>
    <property type="match status" value="1"/>
</dbReference>
<organism evidence="3 4">
    <name type="scientific">Colletotrichum melonis</name>
    <dbReference type="NCBI Taxonomy" id="1209925"/>
    <lineage>
        <taxon>Eukaryota</taxon>
        <taxon>Fungi</taxon>
        <taxon>Dikarya</taxon>
        <taxon>Ascomycota</taxon>
        <taxon>Pezizomycotina</taxon>
        <taxon>Sordariomycetes</taxon>
        <taxon>Hypocreomycetidae</taxon>
        <taxon>Glomerellales</taxon>
        <taxon>Glomerellaceae</taxon>
        <taxon>Colletotrichum</taxon>
        <taxon>Colletotrichum acutatum species complex</taxon>
    </lineage>
</organism>
<proteinExistence type="inferred from homology"/>
<dbReference type="InterPro" id="IPR029058">
    <property type="entry name" value="AB_hydrolase_fold"/>
</dbReference>
<dbReference type="InterPro" id="IPR051411">
    <property type="entry name" value="Polyketide_trans_af380"/>
</dbReference>
<evidence type="ECO:0000256" key="2">
    <source>
        <dbReference type="SAM" id="MobiDB-lite"/>
    </source>
</evidence>
<sequence>MKPGDGRLLIASDSHPSNRLSLPSSPSSLRTFKSRAKYLTPNYKKTSSATTSTSAKVTFTSRSYKLAGQFYPPVIDSPAFSGAAVVIAHPWTSVKEHSPTHYARVLSQAGFYCLAYDAANQGESEGEPRYLEDPGQRVEDIKSAVTYLVSRDEIDSEKIGVLGICASGGYVSFAARTDLRNSDVTGEKVDIIHMLPDEFDPATAPTEMPESFRDLASPFLAITGIKAASKWYSGDAVAKAKEPKEPLVVDGLTHADLYDDVEVAGPKLNEFIGKYLVQGR</sequence>
<dbReference type="Gene3D" id="3.40.50.1820">
    <property type="entry name" value="alpha/beta hydrolase"/>
    <property type="match status" value="1"/>
</dbReference>
<comment type="similarity">
    <text evidence="1">Belongs to the polyketide transferase af380 family.</text>
</comment>
<dbReference type="PANTHER" id="PTHR47751">
    <property type="entry name" value="SUPERFAMILY HYDROLASE, PUTATIVE (AFU_ORTHOLOGUE AFUA_2G16580)-RELATED"/>
    <property type="match status" value="1"/>
</dbReference>
<protein>
    <submittedName>
        <fullName evidence="3">X-Pro dipeptidyl-peptidase protein</fullName>
    </submittedName>
</protein>
<dbReference type="EMBL" id="MLGG01000002">
    <property type="protein sequence ID" value="KAK1467240.1"/>
    <property type="molecule type" value="Genomic_DNA"/>
</dbReference>
<comment type="caution">
    <text evidence="3">The sequence shown here is derived from an EMBL/GenBank/DDBJ whole genome shotgun (WGS) entry which is preliminary data.</text>
</comment>
<feature type="region of interest" description="Disordered" evidence="2">
    <location>
        <begin position="1"/>
        <end position="28"/>
    </location>
</feature>
<feature type="compositionally biased region" description="Low complexity" evidence="2">
    <location>
        <begin position="14"/>
        <end position="28"/>
    </location>
</feature>
<keyword evidence="4" id="KW-1185">Reference proteome</keyword>
<reference evidence="3 4" key="1">
    <citation type="submission" date="2016-10" db="EMBL/GenBank/DDBJ databases">
        <title>The genome sequence of Colletotrichum fioriniae PJ7.</title>
        <authorList>
            <person name="Baroncelli R."/>
        </authorList>
    </citation>
    <scope>NUCLEOTIDE SEQUENCE [LARGE SCALE GENOMIC DNA]</scope>
    <source>
        <strain evidence="3">Col 31</strain>
    </source>
</reference>
<dbReference type="Proteomes" id="UP001239795">
    <property type="component" value="Unassembled WGS sequence"/>
</dbReference>
<evidence type="ECO:0000256" key="1">
    <source>
        <dbReference type="ARBA" id="ARBA00029464"/>
    </source>
</evidence>